<dbReference type="Pfam" id="PF15892">
    <property type="entry name" value="BNR_4"/>
    <property type="match status" value="1"/>
</dbReference>
<sequence>MRKRGIGLLCAATLCYGIGAIAQQKAQLIPVADGWAANSVNAVIFRKNALTTYKDTQFIAFYNVNKQVVLGKRKLGKSQWILHTTAFTGNASDAHNAISIMTDGKGYLHLSWDHHNNVLHYTRSVAPGALQMEAPMVMTGKHEQKVAYPEFYKLPGGNLLFLYRDGASGNGNLVVNTYDIATRQWVQLQDNLIDGEGKRNAYCQTTVDAKGAIHISWVWRESPDVATNHDMCYARSTDGGITWEKTTGEKYTLPITAATAEYACRIPQQSELINQTAMYADEKGNPYIATYWKPAGTQVPQFQLVYYHQGQWHSSIITRRITSFSLSGTGTKKIPVSRPQVVVNNKGKQVSACVIFRDAERGSKISVATCKNIARSQWEIKDIYEASVDQWEPLYDTDVWHTKGLLHLFVQQVAQGDGEKTENVPPRPVSVLEWKPVF</sequence>
<organism evidence="2 3">
    <name type="scientific">Filimonas lacunae</name>
    <dbReference type="NCBI Taxonomy" id="477680"/>
    <lineage>
        <taxon>Bacteria</taxon>
        <taxon>Pseudomonadati</taxon>
        <taxon>Bacteroidota</taxon>
        <taxon>Chitinophagia</taxon>
        <taxon>Chitinophagales</taxon>
        <taxon>Chitinophagaceae</taxon>
        <taxon>Filimonas</taxon>
    </lineage>
</organism>
<dbReference type="InterPro" id="IPR015943">
    <property type="entry name" value="WD40/YVTN_repeat-like_dom_sf"/>
</dbReference>
<proteinExistence type="predicted"/>
<dbReference type="EMBL" id="FTOR01000001">
    <property type="protein sequence ID" value="SIS73525.1"/>
    <property type="molecule type" value="Genomic_DNA"/>
</dbReference>
<dbReference type="SUPFAM" id="SSF110296">
    <property type="entry name" value="Oligoxyloglucan reducing end-specific cellobiohydrolase"/>
    <property type="match status" value="1"/>
</dbReference>
<reference evidence="3" key="1">
    <citation type="submission" date="2017-01" db="EMBL/GenBank/DDBJ databases">
        <authorList>
            <person name="Varghese N."/>
            <person name="Submissions S."/>
        </authorList>
    </citation>
    <scope>NUCLEOTIDE SEQUENCE [LARGE SCALE GENOMIC DNA]</scope>
    <source>
        <strain evidence="3">DSM 21054</strain>
    </source>
</reference>
<gene>
    <name evidence="2" type="ORF">SAMN05421788_101893</name>
</gene>
<keyword evidence="1" id="KW-0732">Signal</keyword>
<dbReference type="AlphaFoldDB" id="A0A173MQ43"/>
<dbReference type="STRING" id="477680.SAMN05421788_101893"/>
<evidence type="ECO:0000313" key="3">
    <source>
        <dbReference type="Proteomes" id="UP000186917"/>
    </source>
</evidence>
<feature type="signal peptide" evidence="1">
    <location>
        <begin position="1"/>
        <end position="22"/>
    </location>
</feature>
<accession>A0A173MQ43</accession>
<dbReference type="OrthoDB" id="223410at2"/>
<dbReference type="KEGG" id="fln:FLA_5507"/>
<evidence type="ECO:0000256" key="1">
    <source>
        <dbReference type="SAM" id="SignalP"/>
    </source>
</evidence>
<dbReference type="Proteomes" id="UP000186917">
    <property type="component" value="Unassembled WGS sequence"/>
</dbReference>
<feature type="chain" id="PRO_5030023274" evidence="1">
    <location>
        <begin position="23"/>
        <end position="438"/>
    </location>
</feature>
<keyword evidence="3" id="KW-1185">Reference proteome</keyword>
<protein>
    <submittedName>
        <fullName evidence="2">BNR repeat-containing family member</fullName>
    </submittedName>
</protein>
<dbReference type="Gene3D" id="2.130.10.10">
    <property type="entry name" value="YVTN repeat-like/Quinoprotein amine dehydrogenase"/>
    <property type="match status" value="1"/>
</dbReference>
<evidence type="ECO:0000313" key="2">
    <source>
        <dbReference type="EMBL" id="SIS73525.1"/>
    </source>
</evidence>
<dbReference type="RefSeq" id="WP_076376040.1">
    <property type="nucleotide sequence ID" value="NZ_AP017422.1"/>
</dbReference>
<name>A0A173MQ43_9BACT</name>